<dbReference type="PANTHER" id="PTHR11783">
    <property type="entry name" value="SULFOTRANSFERASE SULT"/>
    <property type="match status" value="1"/>
</dbReference>
<evidence type="ECO:0000259" key="3">
    <source>
        <dbReference type="Pfam" id="PF00685"/>
    </source>
</evidence>
<evidence type="ECO:0000256" key="2">
    <source>
        <dbReference type="ARBA" id="ARBA00022679"/>
    </source>
</evidence>
<evidence type="ECO:0000256" key="1">
    <source>
        <dbReference type="ARBA" id="ARBA00005771"/>
    </source>
</evidence>
<dbReference type="EMBL" id="WLZY01000008">
    <property type="protein sequence ID" value="NDL59601.1"/>
    <property type="molecule type" value="Genomic_DNA"/>
</dbReference>
<evidence type="ECO:0000313" key="4">
    <source>
        <dbReference type="EMBL" id="NDL59601.1"/>
    </source>
</evidence>
<sequence>MPDAPIRYRSYDDDSARWLGFSFRDGDIVISTRSKSGTTWMQMICALLVLQTPELPAPLPALSPWLDWLVVPRDEVYERLAAQDHRRFIKTHTPLDGLPLDGRATYIVVARHPLDMAVSLYHHSENLDRERMRELISPDEPAPARRERPALREWVLEWVGSDDDPRQQLDSLPGVMLHLSDAWARRHEPNVVLVHYDDLSADLDAEMRRLAATLDITVPEELWPELVRAASFEQMRANADRVAPDPAGVMKSKAAFFRNGRSGSGRDMLSDDEMARYRERTAELAPPDLLAWLHRETHATDAEVEQIGARLAERYTDALNRLGTA</sequence>
<accession>A0A7K3M8C5</accession>
<dbReference type="Gene3D" id="3.40.50.300">
    <property type="entry name" value="P-loop containing nucleotide triphosphate hydrolases"/>
    <property type="match status" value="1"/>
</dbReference>
<dbReference type="AlphaFoldDB" id="A0A7K3M8C5"/>
<reference evidence="4 5" key="1">
    <citation type="submission" date="2019-11" db="EMBL/GenBank/DDBJ databases">
        <authorList>
            <person name="Li X.-J."/>
            <person name="Feng X.-M."/>
        </authorList>
    </citation>
    <scope>NUCLEOTIDE SEQUENCE [LARGE SCALE GENOMIC DNA]</scope>
    <source>
        <strain evidence="4 5">XMNu-373</strain>
    </source>
</reference>
<dbReference type="GO" id="GO:0008146">
    <property type="term" value="F:sulfotransferase activity"/>
    <property type="evidence" value="ECO:0007669"/>
    <property type="project" value="InterPro"/>
</dbReference>
<name>A0A7K3M8C5_9ACTN</name>
<dbReference type="InterPro" id="IPR000863">
    <property type="entry name" value="Sulfotransferase_dom"/>
</dbReference>
<keyword evidence="2 4" id="KW-0808">Transferase</keyword>
<comment type="similarity">
    <text evidence="1">Belongs to the sulfotransferase 1 family.</text>
</comment>
<dbReference type="Pfam" id="PF00685">
    <property type="entry name" value="Sulfotransfer_1"/>
    <property type="match status" value="1"/>
</dbReference>
<comment type="caution">
    <text evidence="4">The sequence shown here is derived from an EMBL/GenBank/DDBJ whole genome shotgun (WGS) entry which is preliminary data.</text>
</comment>
<dbReference type="SUPFAM" id="SSF52540">
    <property type="entry name" value="P-loop containing nucleoside triphosphate hydrolases"/>
    <property type="match status" value="1"/>
</dbReference>
<organism evidence="4 5">
    <name type="scientific">Phytoactinopolyspora mesophila</name>
    <dbReference type="NCBI Taxonomy" id="2650750"/>
    <lineage>
        <taxon>Bacteria</taxon>
        <taxon>Bacillati</taxon>
        <taxon>Actinomycetota</taxon>
        <taxon>Actinomycetes</taxon>
        <taxon>Jiangellales</taxon>
        <taxon>Jiangellaceae</taxon>
        <taxon>Phytoactinopolyspora</taxon>
    </lineage>
</organism>
<dbReference type="Proteomes" id="UP000460435">
    <property type="component" value="Unassembled WGS sequence"/>
</dbReference>
<feature type="domain" description="Sulfotransferase" evidence="3">
    <location>
        <begin position="25"/>
        <end position="280"/>
    </location>
</feature>
<dbReference type="InterPro" id="IPR027417">
    <property type="entry name" value="P-loop_NTPase"/>
</dbReference>
<protein>
    <submittedName>
        <fullName evidence="4">Sulfotransferase domain-containing protein</fullName>
    </submittedName>
</protein>
<evidence type="ECO:0000313" key="5">
    <source>
        <dbReference type="Proteomes" id="UP000460435"/>
    </source>
</evidence>
<gene>
    <name evidence="4" type="ORF">F7O44_21250</name>
</gene>
<proteinExistence type="inferred from homology"/>
<keyword evidence="5" id="KW-1185">Reference proteome</keyword>
<dbReference type="RefSeq" id="WP_162452308.1">
    <property type="nucleotide sequence ID" value="NZ_WLZY01000008.1"/>
</dbReference>